<evidence type="ECO:0008006" key="6">
    <source>
        <dbReference type="Google" id="ProtNLM"/>
    </source>
</evidence>
<dbReference type="PANTHER" id="PTHR43544:SF7">
    <property type="entry name" value="NADB-LER2"/>
    <property type="match status" value="1"/>
</dbReference>
<proteinExistence type="inferred from homology"/>
<protein>
    <recommendedName>
        <fullName evidence="6">C-factor</fullName>
    </recommendedName>
</protein>
<sequence length="250" mass="27227">MFRTGSLLITGANRGIGLETVRQLVAMESGPKIIFACSRNPESAKELELIQRNSGTCQVHILQLDISDNDSINTARDKVESIVKDSGLNTLINNAGVCRNRSFEDLIAAEMMSEYNTMVVGTAMVTKAFLPLLRKAAERSTIKKMAWNKAAILNISSLLGSIALNTGLYISYGACKAALNHLNRSISLHVKNSGIMATVLHPGWVKTDMGGPSAPLEVEESVKDLLKVFLKLDSESTGKFIDFKGEEIPW</sequence>
<evidence type="ECO:0000256" key="3">
    <source>
        <dbReference type="RuleBase" id="RU000363"/>
    </source>
</evidence>
<dbReference type="GO" id="GO:0016491">
    <property type="term" value="F:oxidoreductase activity"/>
    <property type="evidence" value="ECO:0007669"/>
    <property type="project" value="UniProtKB-KW"/>
</dbReference>
<dbReference type="Gene3D" id="3.40.50.720">
    <property type="entry name" value="NAD(P)-binding Rossmann-like Domain"/>
    <property type="match status" value="1"/>
</dbReference>
<comment type="caution">
    <text evidence="4">The sequence shown here is derived from an EMBL/GenBank/DDBJ whole genome shotgun (WGS) entry which is preliminary data.</text>
</comment>
<dbReference type="Pfam" id="PF00106">
    <property type="entry name" value="adh_short"/>
    <property type="match status" value="1"/>
</dbReference>
<comment type="similarity">
    <text evidence="3">Belongs to the short-chain dehydrogenases/reductases (SDR) family.</text>
</comment>
<dbReference type="CDD" id="cd05325">
    <property type="entry name" value="carb_red_sniffer_like_SDR_c"/>
    <property type="match status" value="1"/>
</dbReference>
<keyword evidence="5" id="KW-1185">Reference proteome</keyword>
<dbReference type="InterPro" id="IPR002347">
    <property type="entry name" value="SDR_fam"/>
</dbReference>
<organism evidence="4 5">
    <name type="scientific">Sinanodonta woodiana</name>
    <name type="common">Chinese pond mussel</name>
    <name type="synonym">Anodonta woodiana</name>
    <dbReference type="NCBI Taxonomy" id="1069815"/>
    <lineage>
        <taxon>Eukaryota</taxon>
        <taxon>Metazoa</taxon>
        <taxon>Spiralia</taxon>
        <taxon>Lophotrochozoa</taxon>
        <taxon>Mollusca</taxon>
        <taxon>Bivalvia</taxon>
        <taxon>Autobranchia</taxon>
        <taxon>Heteroconchia</taxon>
        <taxon>Palaeoheterodonta</taxon>
        <taxon>Unionida</taxon>
        <taxon>Unionoidea</taxon>
        <taxon>Unionidae</taxon>
        <taxon>Unioninae</taxon>
        <taxon>Sinanodonta</taxon>
    </lineage>
</organism>
<dbReference type="InterPro" id="IPR036291">
    <property type="entry name" value="NAD(P)-bd_dom_sf"/>
</dbReference>
<dbReference type="PROSITE" id="PS00061">
    <property type="entry name" value="ADH_SHORT"/>
    <property type="match status" value="1"/>
</dbReference>
<dbReference type="AlphaFoldDB" id="A0ABD3V4Y2"/>
<evidence type="ECO:0000256" key="1">
    <source>
        <dbReference type="ARBA" id="ARBA00022857"/>
    </source>
</evidence>
<dbReference type="EMBL" id="JBJQND010000013">
    <property type="protein sequence ID" value="KAL3856647.1"/>
    <property type="molecule type" value="Genomic_DNA"/>
</dbReference>
<dbReference type="PRINTS" id="PR00081">
    <property type="entry name" value="GDHRDH"/>
</dbReference>
<keyword evidence="2" id="KW-0560">Oxidoreductase</keyword>
<dbReference type="InterPro" id="IPR020904">
    <property type="entry name" value="Sc_DH/Rdtase_CS"/>
</dbReference>
<evidence type="ECO:0000256" key="2">
    <source>
        <dbReference type="ARBA" id="ARBA00023002"/>
    </source>
</evidence>
<evidence type="ECO:0000313" key="5">
    <source>
        <dbReference type="Proteomes" id="UP001634394"/>
    </source>
</evidence>
<dbReference type="SUPFAM" id="SSF51735">
    <property type="entry name" value="NAD(P)-binding Rossmann-fold domains"/>
    <property type="match status" value="1"/>
</dbReference>
<gene>
    <name evidence="4" type="ORF">ACJMK2_011375</name>
</gene>
<dbReference type="PRINTS" id="PR00080">
    <property type="entry name" value="SDRFAMILY"/>
</dbReference>
<name>A0ABD3V4Y2_SINWO</name>
<dbReference type="PANTHER" id="PTHR43544">
    <property type="entry name" value="SHORT-CHAIN DEHYDROGENASE/REDUCTASE"/>
    <property type="match status" value="1"/>
</dbReference>
<dbReference type="Proteomes" id="UP001634394">
    <property type="component" value="Unassembled WGS sequence"/>
</dbReference>
<dbReference type="InterPro" id="IPR051468">
    <property type="entry name" value="Fungal_SecMetab_SDRs"/>
</dbReference>
<keyword evidence="1" id="KW-0521">NADP</keyword>
<reference evidence="4 5" key="1">
    <citation type="submission" date="2024-11" db="EMBL/GenBank/DDBJ databases">
        <title>Chromosome-level genome assembly of the freshwater bivalve Anodonta woodiana.</title>
        <authorList>
            <person name="Chen X."/>
        </authorList>
    </citation>
    <scope>NUCLEOTIDE SEQUENCE [LARGE SCALE GENOMIC DNA]</scope>
    <source>
        <strain evidence="4">MN2024</strain>
        <tissue evidence="4">Gills</tissue>
    </source>
</reference>
<accession>A0ABD3V4Y2</accession>
<evidence type="ECO:0000313" key="4">
    <source>
        <dbReference type="EMBL" id="KAL3856647.1"/>
    </source>
</evidence>